<dbReference type="AlphaFoldDB" id="A0A1M5BTJ5"/>
<gene>
    <name evidence="1" type="ORF">SAMN02745133_02696</name>
</gene>
<evidence type="ECO:0000313" key="2">
    <source>
        <dbReference type="Proteomes" id="UP000184148"/>
    </source>
</evidence>
<organism evidence="1 2">
    <name type="scientific">Desulforamulus putei DSM 12395</name>
    <dbReference type="NCBI Taxonomy" id="1121429"/>
    <lineage>
        <taxon>Bacteria</taxon>
        <taxon>Bacillati</taxon>
        <taxon>Bacillota</taxon>
        <taxon>Clostridia</taxon>
        <taxon>Eubacteriales</taxon>
        <taxon>Peptococcaceae</taxon>
        <taxon>Desulforamulus</taxon>
    </lineage>
</organism>
<dbReference type="Proteomes" id="UP000184148">
    <property type="component" value="Unassembled WGS sequence"/>
</dbReference>
<reference evidence="2" key="1">
    <citation type="submission" date="2016-11" db="EMBL/GenBank/DDBJ databases">
        <authorList>
            <person name="Varghese N."/>
            <person name="Submissions S."/>
        </authorList>
    </citation>
    <scope>NUCLEOTIDE SEQUENCE [LARGE SCALE GENOMIC DNA]</scope>
    <source>
        <strain evidence="2">DSM 12395</strain>
    </source>
</reference>
<evidence type="ECO:0008006" key="3">
    <source>
        <dbReference type="Google" id="ProtNLM"/>
    </source>
</evidence>
<keyword evidence="2" id="KW-1185">Reference proteome</keyword>
<evidence type="ECO:0000313" key="1">
    <source>
        <dbReference type="EMBL" id="SHF45746.1"/>
    </source>
</evidence>
<name>A0A1M5BTJ5_9FIRM</name>
<dbReference type="RefSeq" id="WP_073239897.1">
    <property type="nucleotide sequence ID" value="NZ_FQUY01000025.1"/>
</dbReference>
<dbReference type="OrthoDB" id="2059848at2"/>
<sequence length="133" mass="13984">MALTAGRNTVEVQDGKTLVLPVKANAKIFEGSLVVLDATGYAVPGSTAEGLKAAGRAEEFVDNTGGADGAKTVRVRRGVFKWNNDNANPVTEADLMKDCYIKDDETVTMLAVGTSVAGKVIRLDNGEVIVETL</sequence>
<proteinExistence type="predicted"/>
<protein>
    <recommendedName>
        <fullName evidence="3">Bacteriophage lambda head decoration protein D</fullName>
    </recommendedName>
</protein>
<accession>A0A1M5BTJ5</accession>
<dbReference type="STRING" id="1121429.SAMN02745133_02696"/>
<dbReference type="EMBL" id="FQUY01000025">
    <property type="protein sequence ID" value="SHF45746.1"/>
    <property type="molecule type" value="Genomic_DNA"/>
</dbReference>